<dbReference type="EMBL" id="LR025742">
    <property type="protein sequence ID" value="VBB11612.1"/>
    <property type="molecule type" value="Genomic_DNA"/>
</dbReference>
<sequence>MIKIVIDQDVEGSEAVASYLAGRITVGGRRVRILSLNEAKNAHAAERSIRSNESVISLTAHYRPSDSEKIVYWLNESGMGAAKEAPSVFIRFKHLFAGAMNVGSLRGERVFVNDTIAKSELATRVERIEVLPFPLTSKVGELPGEYGRMIAVEVGNVDMTDDELIACLDALGQPGIEELLVFSANRQVGERMAGIGERVVLKPKVVREFDAFEAALSRSLLYAGIGLDARLGFQRLSLAAALLRPVVFYRSSIDERYFVNEVTGFETDDVDFVGQIAGMFASGVLPPEAFGESLHLHQMRRYSPDKILMDALQ</sequence>
<gene>
    <name evidence="1" type="ORF">BSTAB16_1750</name>
</gene>
<reference evidence="1 2" key="1">
    <citation type="submission" date="2017-11" db="EMBL/GenBank/DDBJ databases">
        <authorList>
            <person name="Seth-Smith MB H."/>
        </authorList>
    </citation>
    <scope>NUCLEOTIDE SEQUENCE [LARGE SCALE GENOMIC DNA]</scope>
    <source>
        <strain evidence="1">E</strain>
    </source>
</reference>
<protein>
    <submittedName>
        <fullName evidence="1">Uncharacterized protein</fullName>
    </submittedName>
</protein>
<proteinExistence type="predicted"/>
<evidence type="ECO:0000313" key="1">
    <source>
        <dbReference type="EMBL" id="VBB11612.1"/>
    </source>
</evidence>
<name>A0AAJ5NB37_9BURK</name>
<keyword evidence="2" id="KW-1185">Reference proteome</keyword>
<dbReference type="AlphaFoldDB" id="A0AAJ5NB37"/>
<organism evidence="1 2">
    <name type="scientific">Burkholderia stabilis</name>
    <dbReference type="NCBI Taxonomy" id="95485"/>
    <lineage>
        <taxon>Bacteria</taxon>
        <taxon>Pseudomonadati</taxon>
        <taxon>Pseudomonadota</taxon>
        <taxon>Betaproteobacteria</taxon>
        <taxon>Burkholderiales</taxon>
        <taxon>Burkholderiaceae</taxon>
        <taxon>Burkholderia</taxon>
        <taxon>Burkholderia cepacia complex</taxon>
    </lineage>
</organism>
<dbReference type="Proteomes" id="UP000268684">
    <property type="component" value="Chromosome I"/>
</dbReference>
<evidence type="ECO:0000313" key="2">
    <source>
        <dbReference type="Proteomes" id="UP000268684"/>
    </source>
</evidence>
<accession>A0AAJ5NB37</accession>